<keyword evidence="2" id="KW-1185">Reference proteome</keyword>
<reference evidence="1 2" key="1">
    <citation type="submission" date="2024-07" db="EMBL/GenBank/DDBJ databases">
        <authorList>
            <person name="Akdeniz Z."/>
        </authorList>
    </citation>
    <scope>NUCLEOTIDE SEQUENCE [LARGE SCALE GENOMIC DNA]</scope>
</reference>
<evidence type="ECO:0000313" key="2">
    <source>
        <dbReference type="Proteomes" id="UP001642409"/>
    </source>
</evidence>
<accession>A0ABP1JFH1</accession>
<dbReference type="EMBL" id="CAXDID020000137">
    <property type="protein sequence ID" value="CAL6037488.1"/>
    <property type="molecule type" value="Genomic_DNA"/>
</dbReference>
<dbReference type="Proteomes" id="UP001642409">
    <property type="component" value="Unassembled WGS sequence"/>
</dbReference>
<name>A0ABP1JFH1_9EUKA</name>
<sequence>MMETKNYFVTQIAKIILKQELYIQTGLSGTLMKSTAQLVSMTTILKTLQIILMSNSLQIYNNQSQVLINSLTVQVASDIIIITPIQLHIQQRENRKSARTESIQIQRVAIN</sequence>
<comment type="caution">
    <text evidence="1">The sequence shown here is derived from an EMBL/GenBank/DDBJ whole genome shotgun (WGS) entry which is preliminary data.</text>
</comment>
<protein>
    <submittedName>
        <fullName evidence="1">Hypothetical_protein</fullName>
    </submittedName>
</protein>
<proteinExistence type="predicted"/>
<organism evidence="1 2">
    <name type="scientific">Hexamita inflata</name>
    <dbReference type="NCBI Taxonomy" id="28002"/>
    <lineage>
        <taxon>Eukaryota</taxon>
        <taxon>Metamonada</taxon>
        <taxon>Diplomonadida</taxon>
        <taxon>Hexamitidae</taxon>
        <taxon>Hexamitinae</taxon>
        <taxon>Hexamita</taxon>
    </lineage>
</organism>
<gene>
    <name evidence="1" type="ORF">HINF_LOCUS36910</name>
</gene>
<evidence type="ECO:0000313" key="1">
    <source>
        <dbReference type="EMBL" id="CAL6037488.1"/>
    </source>
</evidence>